<dbReference type="FunFam" id="3.30.1330.40:FF:000001">
    <property type="entry name" value="L-PSP family endoribonuclease"/>
    <property type="match status" value="1"/>
</dbReference>
<dbReference type="GO" id="GO:0005829">
    <property type="term" value="C:cytosol"/>
    <property type="evidence" value="ECO:0000318"/>
    <property type="project" value="GO_Central"/>
</dbReference>
<dbReference type="PANTHER" id="PTHR11803">
    <property type="entry name" value="2-IMINOBUTANOATE/2-IMINOPROPANOATE DEAMINASE RIDA"/>
    <property type="match status" value="1"/>
</dbReference>
<dbReference type="Gene3D" id="3.30.1330.40">
    <property type="entry name" value="RutC-like"/>
    <property type="match status" value="1"/>
</dbReference>
<reference evidence="3" key="1">
    <citation type="journal article" date="2008" name="Nat. Genet.">
        <title>The Pristionchus pacificus genome provides a unique perspective on nematode lifestyle and parasitism.</title>
        <authorList>
            <person name="Dieterich C."/>
            <person name="Clifton S.W."/>
            <person name="Schuster L.N."/>
            <person name="Chinwalla A."/>
            <person name="Delehaunty K."/>
            <person name="Dinkelacker I."/>
            <person name="Fulton L."/>
            <person name="Fulton R."/>
            <person name="Godfrey J."/>
            <person name="Minx P."/>
            <person name="Mitreva M."/>
            <person name="Roeseler W."/>
            <person name="Tian H."/>
            <person name="Witte H."/>
            <person name="Yang S.P."/>
            <person name="Wilson R.K."/>
            <person name="Sommer R.J."/>
        </authorList>
    </citation>
    <scope>NUCLEOTIDE SEQUENCE [LARGE SCALE GENOMIC DNA]</scope>
    <source>
        <strain evidence="3">PS312</strain>
    </source>
</reference>
<dbReference type="CDD" id="cd00448">
    <property type="entry name" value="YjgF_YER057c_UK114_family"/>
    <property type="match status" value="1"/>
</dbReference>
<dbReference type="InterPro" id="IPR006175">
    <property type="entry name" value="YjgF/YER057c/UK114"/>
</dbReference>
<dbReference type="PANTHER" id="PTHR11803:SF39">
    <property type="entry name" value="2-IMINOBUTANOATE_2-IMINOPROPANOATE DEAMINASE"/>
    <property type="match status" value="1"/>
</dbReference>
<organism evidence="2 3">
    <name type="scientific">Pristionchus pacificus</name>
    <name type="common">Parasitic nematode worm</name>
    <dbReference type="NCBI Taxonomy" id="54126"/>
    <lineage>
        <taxon>Eukaryota</taxon>
        <taxon>Metazoa</taxon>
        <taxon>Ecdysozoa</taxon>
        <taxon>Nematoda</taxon>
        <taxon>Chromadorea</taxon>
        <taxon>Rhabditida</taxon>
        <taxon>Rhabditina</taxon>
        <taxon>Diplogasteromorpha</taxon>
        <taxon>Diplogasteroidea</taxon>
        <taxon>Neodiplogasteridae</taxon>
        <taxon>Pristionchus</taxon>
    </lineage>
</organism>
<name>A0A2A6D2H6_PRIPA</name>
<dbReference type="GO" id="GO:0017148">
    <property type="term" value="P:negative regulation of translation"/>
    <property type="evidence" value="ECO:0000318"/>
    <property type="project" value="GO_Central"/>
</dbReference>
<evidence type="ECO:0000313" key="2">
    <source>
        <dbReference type="EnsemblMetazoa" id="PPA42426.1"/>
    </source>
</evidence>
<dbReference type="AlphaFoldDB" id="A0A2A6D2H6"/>
<accession>A0A2A6D2H6</accession>
<protein>
    <submittedName>
        <fullName evidence="2">Uncharacterized protein</fullName>
    </submittedName>
</protein>
<proteinExistence type="inferred from homology"/>
<dbReference type="InterPro" id="IPR006056">
    <property type="entry name" value="RidA"/>
</dbReference>
<reference evidence="2" key="2">
    <citation type="submission" date="2022-06" db="UniProtKB">
        <authorList>
            <consortium name="EnsemblMetazoa"/>
        </authorList>
    </citation>
    <scope>IDENTIFICATION</scope>
    <source>
        <strain evidence="2">PS312</strain>
    </source>
</reference>
<dbReference type="GO" id="GO:0006402">
    <property type="term" value="P:mRNA catabolic process"/>
    <property type="evidence" value="ECO:0000318"/>
    <property type="project" value="GO_Central"/>
</dbReference>
<comment type="similarity">
    <text evidence="1">Belongs to the RutC family.</text>
</comment>
<dbReference type="GO" id="GO:0005739">
    <property type="term" value="C:mitochondrion"/>
    <property type="evidence" value="ECO:0000318"/>
    <property type="project" value="GO_Central"/>
</dbReference>
<dbReference type="SUPFAM" id="SSF55298">
    <property type="entry name" value="YjgF-like"/>
    <property type="match status" value="1"/>
</dbReference>
<dbReference type="EnsemblMetazoa" id="PPA42426.1">
    <property type="protein sequence ID" value="PPA42426.1"/>
    <property type="gene ID" value="WBGene00280795"/>
</dbReference>
<dbReference type="OrthoDB" id="309640at2759"/>
<keyword evidence="3" id="KW-1185">Reference proteome</keyword>
<dbReference type="NCBIfam" id="TIGR00004">
    <property type="entry name" value="Rid family detoxifying hydrolase"/>
    <property type="match status" value="1"/>
</dbReference>
<dbReference type="GO" id="GO:0019239">
    <property type="term" value="F:deaminase activity"/>
    <property type="evidence" value="ECO:0000318"/>
    <property type="project" value="GO_Central"/>
</dbReference>
<gene>
    <name evidence="2" type="primary">WBGene00280795</name>
</gene>
<evidence type="ECO:0000313" key="3">
    <source>
        <dbReference type="Proteomes" id="UP000005239"/>
    </source>
</evidence>
<dbReference type="InterPro" id="IPR035959">
    <property type="entry name" value="RutC-like_sf"/>
</dbReference>
<dbReference type="Proteomes" id="UP000005239">
    <property type="component" value="Unassembled WGS sequence"/>
</dbReference>
<dbReference type="Pfam" id="PF01042">
    <property type="entry name" value="Ribonuc_L-PSP"/>
    <property type="match status" value="1"/>
</dbReference>
<evidence type="ECO:0000256" key="1">
    <source>
        <dbReference type="ARBA" id="ARBA00010552"/>
    </source>
</evidence>
<accession>A0A8R1V279</accession>
<sequence length="117" mass="12877">MDDIFSQAVRVGDLIYLSGSIGMHPESKALPEVVEDQTHQALKNIGEILKEAGVGFENVVKTTVLLKSISDWPSVNNVYKEYFVEGKYPARTAYEVANLPLNALVEIESIAIVPSKQ</sequence>